<name>A0ABT8BKS4_9HYPH</name>
<evidence type="ECO:0008006" key="3">
    <source>
        <dbReference type="Google" id="ProtNLM"/>
    </source>
</evidence>
<proteinExistence type="predicted"/>
<organism evidence="1 2">
    <name type="scientific">Methylobacterium adhaesivum</name>
    <dbReference type="NCBI Taxonomy" id="333297"/>
    <lineage>
        <taxon>Bacteria</taxon>
        <taxon>Pseudomonadati</taxon>
        <taxon>Pseudomonadota</taxon>
        <taxon>Alphaproteobacteria</taxon>
        <taxon>Hyphomicrobiales</taxon>
        <taxon>Methylobacteriaceae</taxon>
        <taxon>Methylobacterium</taxon>
    </lineage>
</organism>
<sequence length="68" mass="7781">MAKSVEDQLADIETALETVEQRGQRIALKDREIWRVDHSSLAKRAAELKREVRRKNSGGVRVTRIVPL</sequence>
<evidence type="ECO:0000313" key="2">
    <source>
        <dbReference type="Proteomes" id="UP001224644"/>
    </source>
</evidence>
<comment type="caution">
    <text evidence="1">The sequence shown here is derived from an EMBL/GenBank/DDBJ whole genome shotgun (WGS) entry which is preliminary data.</text>
</comment>
<dbReference type="EMBL" id="JAUFPX010000015">
    <property type="protein sequence ID" value="MDN3592102.1"/>
    <property type="molecule type" value="Genomic_DNA"/>
</dbReference>
<protein>
    <recommendedName>
        <fullName evidence="3">Phage tail protein</fullName>
    </recommendedName>
</protein>
<dbReference type="Proteomes" id="UP001224644">
    <property type="component" value="Unassembled WGS sequence"/>
</dbReference>
<dbReference type="RefSeq" id="WP_238226195.1">
    <property type="nucleotide sequence ID" value="NZ_BPQD01000016.1"/>
</dbReference>
<keyword evidence="2" id="KW-1185">Reference proteome</keyword>
<evidence type="ECO:0000313" key="1">
    <source>
        <dbReference type="EMBL" id="MDN3592102.1"/>
    </source>
</evidence>
<accession>A0ABT8BKS4</accession>
<gene>
    <name evidence="1" type="ORF">QWZ12_16005</name>
</gene>
<reference evidence="2" key="1">
    <citation type="journal article" date="2019" name="Int. J. Syst. Evol. Microbiol.">
        <title>The Global Catalogue of Microorganisms (GCM) 10K type strain sequencing project: providing services to taxonomists for standard genome sequencing and annotation.</title>
        <authorList>
            <consortium name="The Broad Institute Genomics Platform"/>
            <consortium name="The Broad Institute Genome Sequencing Center for Infectious Disease"/>
            <person name="Wu L."/>
            <person name="Ma J."/>
        </authorList>
    </citation>
    <scope>NUCLEOTIDE SEQUENCE [LARGE SCALE GENOMIC DNA]</scope>
    <source>
        <strain evidence="2">CECT 7069</strain>
    </source>
</reference>